<proteinExistence type="predicted"/>
<feature type="transmembrane region" description="Helical" evidence="1">
    <location>
        <begin position="83"/>
        <end position="103"/>
    </location>
</feature>
<dbReference type="Proteomes" id="UP000659344">
    <property type="component" value="Unassembled WGS sequence"/>
</dbReference>
<keyword evidence="1" id="KW-0812">Transmembrane</keyword>
<feature type="transmembrane region" description="Helical" evidence="1">
    <location>
        <begin position="142"/>
        <end position="165"/>
    </location>
</feature>
<keyword evidence="1" id="KW-0472">Membrane</keyword>
<dbReference type="EMBL" id="BMFT01000005">
    <property type="protein sequence ID" value="GGH38012.1"/>
    <property type="molecule type" value="Genomic_DNA"/>
</dbReference>
<dbReference type="Gene3D" id="1.20.1260.100">
    <property type="entry name" value="TspO/MBR protein"/>
    <property type="match status" value="1"/>
</dbReference>
<dbReference type="RefSeq" id="WP_188542215.1">
    <property type="nucleotide sequence ID" value="NZ_BMFT01000005.1"/>
</dbReference>
<evidence type="ECO:0000313" key="2">
    <source>
        <dbReference type="EMBL" id="GGH38012.1"/>
    </source>
</evidence>
<evidence type="ECO:0000313" key="3">
    <source>
        <dbReference type="Proteomes" id="UP000659344"/>
    </source>
</evidence>
<feature type="transmembrane region" description="Helical" evidence="1">
    <location>
        <begin position="49"/>
        <end position="71"/>
    </location>
</feature>
<name>A0ABQ1YTB2_9BACL</name>
<keyword evidence="1" id="KW-1133">Transmembrane helix</keyword>
<sequence>MYRNRVYLLCDLLFFLGVIVTNSLAQIIPLGGMNTGEISDMYHTLITPSGYAFTIWLFIYALLAGFIVYQFRRVGTTGTNASYPHLHVWFMLSCLFNIAWILLWQYKYITLSLVAMILLLISLAILYVNTQKIVLLTKIERCFIILPFSLYFGWICVATLVNIHVVLFQTGIGDKLNFNETITAIIMLVVGVLAAFLISFHFLDGVPPLVFVWAYIAIAIEQRWHPKVYLTAGTLSVMLFVYALWIIFMRATERD</sequence>
<organism evidence="2 3">
    <name type="scientific">Paenibacillus segetis</name>
    <dbReference type="NCBI Taxonomy" id="1325360"/>
    <lineage>
        <taxon>Bacteria</taxon>
        <taxon>Bacillati</taxon>
        <taxon>Bacillota</taxon>
        <taxon>Bacilli</taxon>
        <taxon>Bacillales</taxon>
        <taxon>Paenibacillaceae</taxon>
        <taxon>Paenibacillus</taxon>
    </lineage>
</organism>
<protein>
    <submittedName>
        <fullName evidence="2">Tryptophan-rich sensory protein</fullName>
    </submittedName>
</protein>
<feature type="transmembrane region" description="Helical" evidence="1">
    <location>
        <begin position="228"/>
        <end position="248"/>
    </location>
</feature>
<feature type="transmembrane region" description="Helical" evidence="1">
    <location>
        <begin position="109"/>
        <end position="130"/>
    </location>
</feature>
<gene>
    <name evidence="2" type="ORF">GCM10008013_45820</name>
</gene>
<evidence type="ECO:0000256" key="1">
    <source>
        <dbReference type="SAM" id="Phobius"/>
    </source>
</evidence>
<dbReference type="InterPro" id="IPR038330">
    <property type="entry name" value="TspO/MBR-related_sf"/>
</dbReference>
<reference evidence="3" key="1">
    <citation type="journal article" date="2019" name="Int. J. Syst. Evol. Microbiol.">
        <title>The Global Catalogue of Microorganisms (GCM) 10K type strain sequencing project: providing services to taxonomists for standard genome sequencing and annotation.</title>
        <authorList>
            <consortium name="The Broad Institute Genomics Platform"/>
            <consortium name="The Broad Institute Genome Sequencing Center for Infectious Disease"/>
            <person name="Wu L."/>
            <person name="Ma J."/>
        </authorList>
    </citation>
    <scope>NUCLEOTIDE SEQUENCE [LARGE SCALE GENOMIC DNA]</scope>
    <source>
        <strain evidence="3">CGMCC 1.12769</strain>
    </source>
</reference>
<dbReference type="PANTHER" id="PTHR33802">
    <property type="entry name" value="SI:CH211-161H7.5-RELATED"/>
    <property type="match status" value="1"/>
</dbReference>
<keyword evidence="3" id="KW-1185">Reference proteome</keyword>
<comment type="caution">
    <text evidence="2">The sequence shown here is derived from an EMBL/GenBank/DDBJ whole genome shotgun (WGS) entry which is preliminary data.</text>
</comment>
<feature type="transmembrane region" description="Helical" evidence="1">
    <location>
        <begin position="185"/>
        <end position="216"/>
    </location>
</feature>
<dbReference type="PANTHER" id="PTHR33802:SF1">
    <property type="entry name" value="XK-RELATED PROTEIN"/>
    <property type="match status" value="1"/>
</dbReference>
<accession>A0ABQ1YTB2</accession>